<keyword evidence="2" id="KW-1185">Reference proteome</keyword>
<reference evidence="1 2" key="1">
    <citation type="submission" date="2022-05" db="EMBL/GenBank/DDBJ databases">
        <title>Flavobacterium sp., isolated from activated sludge.</title>
        <authorList>
            <person name="Ran Q."/>
        </authorList>
    </citation>
    <scope>NUCLEOTIDE SEQUENCE [LARGE SCALE GENOMIC DNA]</scope>
    <source>
        <strain evidence="1 2">HXWNR70</strain>
    </source>
</reference>
<accession>A0ABT0TNB6</accession>
<keyword evidence="1" id="KW-0808">Transferase</keyword>
<gene>
    <name evidence="1" type="ORF">NAT50_03305</name>
</gene>
<dbReference type="GO" id="GO:0008168">
    <property type="term" value="F:methyltransferase activity"/>
    <property type="evidence" value="ECO:0007669"/>
    <property type="project" value="UniProtKB-KW"/>
</dbReference>
<dbReference type="RefSeq" id="WP_250591485.1">
    <property type="nucleotide sequence ID" value="NZ_JAMLJM010000002.1"/>
</dbReference>
<dbReference type="SUPFAM" id="SSF53335">
    <property type="entry name" value="S-adenosyl-L-methionine-dependent methyltransferases"/>
    <property type="match status" value="1"/>
</dbReference>
<dbReference type="Pfam" id="PF13489">
    <property type="entry name" value="Methyltransf_23"/>
    <property type="match status" value="1"/>
</dbReference>
<dbReference type="InterPro" id="IPR029063">
    <property type="entry name" value="SAM-dependent_MTases_sf"/>
</dbReference>
<evidence type="ECO:0000313" key="2">
    <source>
        <dbReference type="Proteomes" id="UP001317191"/>
    </source>
</evidence>
<evidence type="ECO:0000313" key="1">
    <source>
        <dbReference type="EMBL" id="MCL9808378.1"/>
    </source>
</evidence>
<protein>
    <submittedName>
        <fullName evidence="1">Class I SAM-dependent methyltransferase</fullName>
    </submittedName>
</protein>
<dbReference type="EMBL" id="JAMLJM010000002">
    <property type="protein sequence ID" value="MCL9808378.1"/>
    <property type="molecule type" value="Genomic_DNA"/>
</dbReference>
<organism evidence="1 2">
    <name type="scientific">Flavobacterium luminosum</name>
    <dbReference type="NCBI Taxonomy" id="2949086"/>
    <lineage>
        <taxon>Bacteria</taxon>
        <taxon>Pseudomonadati</taxon>
        <taxon>Bacteroidota</taxon>
        <taxon>Flavobacteriia</taxon>
        <taxon>Flavobacteriales</taxon>
        <taxon>Flavobacteriaceae</taxon>
        <taxon>Flavobacterium</taxon>
    </lineage>
</organism>
<dbReference type="Gene3D" id="3.40.50.150">
    <property type="entry name" value="Vaccinia Virus protein VP39"/>
    <property type="match status" value="1"/>
</dbReference>
<name>A0ABT0TNB6_9FLAO</name>
<proteinExistence type="predicted"/>
<dbReference type="Proteomes" id="UP001317191">
    <property type="component" value="Unassembled WGS sequence"/>
</dbReference>
<dbReference type="GO" id="GO:0032259">
    <property type="term" value="P:methylation"/>
    <property type="evidence" value="ECO:0007669"/>
    <property type="project" value="UniProtKB-KW"/>
</dbReference>
<sequence length="210" mass="25044">MTHSCLLCGTQSTFFINYKDRIYYTCPNCKGIFLEPEQRMETENEEKHYRFHNNDVEDPGYLNFVSPITQVILNDFTPEHSGLDFGAGTGSAISKVLSDNQYNIKQFDPFFHNYIELLTKQYDYIVSCEVVEHFYNPKKEFKLLKKMLFPNGKLYIMTDLYSPEIDFKTWYYKNDHTHVFLYQKETMEWIAQKYGFKELTIEKRLIVFGN</sequence>
<comment type="caution">
    <text evidence="1">The sequence shown here is derived from an EMBL/GenBank/DDBJ whole genome shotgun (WGS) entry which is preliminary data.</text>
</comment>
<keyword evidence="1" id="KW-0489">Methyltransferase</keyword>